<dbReference type="Pfam" id="PF01642">
    <property type="entry name" value="MM_CoA_mutase"/>
    <property type="match status" value="1"/>
</dbReference>
<gene>
    <name evidence="8" type="primary">scpA</name>
    <name evidence="8" type="ORF">R2G56_15115</name>
</gene>
<dbReference type="InterPro" id="IPR006158">
    <property type="entry name" value="Cobalamin-bd"/>
</dbReference>
<dbReference type="InterPro" id="IPR036724">
    <property type="entry name" value="Cobalamin-bd_sf"/>
</dbReference>
<keyword evidence="3" id="KW-0846">Cobalamin</keyword>
<dbReference type="PANTHER" id="PTHR48101">
    <property type="entry name" value="METHYLMALONYL-COA MUTASE, MITOCHONDRIAL-RELATED"/>
    <property type="match status" value="1"/>
</dbReference>
<evidence type="ECO:0000313" key="9">
    <source>
        <dbReference type="Proteomes" id="UP001185659"/>
    </source>
</evidence>
<protein>
    <submittedName>
        <fullName evidence="8">Methylmalonyl-CoA mutase</fullName>
        <ecNumber evidence="8">5.4.99.2</ecNumber>
    </submittedName>
</protein>
<keyword evidence="5 8" id="KW-0413">Isomerase</keyword>
<dbReference type="InterPro" id="IPR016176">
    <property type="entry name" value="Cbl-dep_enz_cat"/>
</dbReference>
<dbReference type="InterPro" id="IPR006159">
    <property type="entry name" value="Acid_CoA_mut_C"/>
</dbReference>
<dbReference type="EMBL" id="JAWLIP010000007">
    <property type="protein sequence ID" value="MDV6227629.1"/>
    <property type="molecule type" value="Genomic_DNA"/>
</dbReference>
<dbReference type="Gene3D" id="3.20.20.240">
    <property type="entry name" value="Methylmalonyl-CoA mutase"/>
    <property type="match status" value="1"/>
</dbReference>
<evidence type="ECO:0000256" key="5">
    <source>
        <dbReference type="ARBA" id="ARBA00023235"/>
    </source>
</evidence>
<feature type="domain" description="B12-binding" evidence="7">
    <location>
        <begin position="579"/>
        <end position="708"/>
    </location>
</feature>
<sequence length="708" mass="77066">MIPDFASIDWSVPHSSPLPAQTPPAETPEGIAIKSSYSEDDLRGLRFLDTYPGAAPFIRGPYPTMYTRRPWTIRQYAGFSTAEESNAFYRRNLAAGQKGLSVAFDLATHRGYDSDHPRVAGDVGMAGVAIDSILDMRQLFDGIPLDKMSVSMTMNGAVLPIMALYIVAAEEQGVAHRDLSGTIQNDILKEFMVRNTYIYPPKPSMRVISDIFAYTAEHMPKFNSISISGYHMQEAGASADLELAYTIADGIEYARAGIAAGLDIDRFAPRLSFFWAIGMNFFMEVAKMRAARLLWATLLKENFAPKSERSLSLRTHCQTSGWSLTAQDPYNNIVRTMVEAMAATQGHTQSLHTNAFDEALALPTDHSARIARNTQLVLQLESGTTRMIDPWGGSHFVERLTHDLANRALKHIEEVETLGGMAAAIEKGVPKMRIEEAAARTQARIDSGEQLVVGVNNYQPERDTEVDVLKVDNAEVRARQLAKLQQLKGTRDVAETESALAALTRAAEGDGNLLEFAVRAARAKATVGEISSALEKVFGRHVAEIRTISGVYRKEVGDLPSVERAHRKVEKFRKKTGAAPRILIAKIGQDGHDRGQKVIATAFGDLGFDVTVGAMFQTPEEVAELAIANDVQIVGASSLAAGHLTLIPELKTALEKRGHGDILLVAGGVIPPDDFAAVHEAGAAEIFPPGTVIPEAAERLLDRLLKSG</sequence>
<organism evidence="8 9">
    <name type="scientific">Nitratireductor aquimarinus</name>
    <dbReference type="NCBI Taxonomy" id="889300"/>
    <lineage>
        <taxon>Bacteria</taxon>
        <taxon>Pseudomonadati</taxon>
        <taxon>Pseudomonadota</taxon>
        <taxon>Alphaproteobacteria</taxon>
        <taxon>Hyphomicrobiales</taxon>
        <taxon>Phyllobacteriaceae</taxon>
        <taxon>Nitratireductor</taxon>
    </lineage>
</organism>
<dbReference type="CDD" id="cd03679">
    <property type="entry name" value="MM_CoA_mutase_alpha_like"/>
    <property type="match status" value="1"/>
</dbReference>
<dbReference type="NCBIfam" id="TIGR00640">
    <property type="entry name" value="acid_CoA_mut_C"/>
    <property type="match status" value="1"/>
</dbReference>
<dbReference type="SUPFAM" id="SSF52242">
    <property type="entry name" value="Cobalamin (vitamin B12)-binding domain"/>
    <property type="match status" value="1"/>
</dbReference>
<evidence type="ECO:0000256" key="3">
    <source>
        <dbReference type="ARBA" id="ARBA00022628"/>
    </source>
</evidence>
<dbReference type="NCBIfam" id="NF006944">
    <property type="entry name" value="PRK09426.1"/>
    <property type="match status" value="1"/>
</dbReference>
<comment type="similarity">
    <text evidence="2">Belongs to the methylmalonyl-CoA mutase family.</text>
</comment>
<dbReference type="Proteomes" id="UP001185659">
    <property type="component" value="Unassembled WGS sequence"/>
</dbReference>
<dbReference type="EC" id="5.4.99.2" evidence="8"/>
<evidence type="ECO:0000256" key="4">
    <source>
        <dbReference type="ARBA" id="ARBA00022723"/>
    </source>
</evidence>
<comment type="caution">
    <text evidence="8">The sequence shown here is derived from an EMBL/GenBank/DDBJ whole genome shotgun (WGS) entry which is preliminary data.</text>
</comment>
<evidence type="ECO:0000256" key="2">
    <source>
        <dbReference type="ARBA" id="ARBA00008465"/>
    </source>
</evidence>
<evidence type="ECO:0000256" key="6">
    <source>
        <dbReference type="ARBA" id="ARBA00023285"/>
    </source>
</evidence>
<evidence type="ECO:0000256" key="1">
    <source>
        <dbReference type="ARBA" id="ARBA00001922"/>
    </source>
</evidence>
<keyword evidence="9" id="KW-1185">Reference proteome</keyword>
<dbReference type="PANTHER" id="PTHR48101:SF4">
    <property type="entry name" value="METHYLMALONYL-COA MUTASE, MITOCHONDRIAL"/>
    <property type="match status" value="1"/>
</dbReference>
<dbReference type="InterPro" id="IPR006098">
    <property type="entry name" value="MMCoA_mutase_a_cat"/>
</dbReference>
<name>A0ABU4AN15_9HYPH</name>
<dbReference type="SUPFAM" id="SSF51703">
    <property type="entry name" value="Cobalamin (vitamin B12)-dependent enzymes"/>
    <property type="match status" value="1"/>
</dbReference>
<evidence type="ECO:0000313" key="8">
    <source>
        <dbReference type="EMBL" id="MDV6227629.1"/>
    </source>
</evidence>
<dbReference type="GO" id="GO:0004494">
    <property type="term" value="F:methylmalonyl-CoA mutase activity"/>
    <property type="evidence" value="ECO:0007669"/>
    <property type="project" value="UniProtKB-EC"/>
</dbReference>
<reference evidence="8 9" key="1">
    <citation type="submission" date="2023-10" db="EMBL/GenBank/DDBJ databases">
        <authorList>
            <person name="Venkata Ramana C."/>
            <person name="Sasikala C."/>
            <person name="Dhurka M."/>
        </authorList>
    </citation>
    <scope>NUCLEOTIDE SEQUENCE [LARGE SCALE GENOMIC DNA]</scope>
    <source>
        <strain evidence="8 9">KCTC 32151</strain>
    </source>
</reference>
<dbReference type="CDD" id="cd02071">
    <property type="entry name" value="MM_CoA_mut_B12_BD"/>
    <property type="match status" value="1"/>
</dbReference>
<dbReference type="Gene3D" id="3.40.50.280">
    <property type="entry name" value="Cobalamin-binding domain"/>
    <property type="match status" value="1"/>
</dbReference>
<keyword evidence="4" id="KW-0479">Metal-binding</keyword>
<dbReference type="Pfam" id="PF02310">
    <property type="entry name" value="B12-binding"/>
    <property type="match status" value="1"/>
</dbReference>
<proteinExistence type="inferred from homology"/>
<dbReference type="InterPro" id="IPR006099">
    <property type="entry name" value="MeMalonylCoA_mutase_a/b_cat"/>
</dbReference>
<accession>A0ABU4AN15</accession>
<keyword evidence="6" id="KW-0170">Cobalt</keyword>
<evidence type="ECO:0000259" key="7">
    <source>
        <dbReference type="PROSITE" id="PS51332"/>
    </source>
</evidence>
<dbReference type="NCBIfam" id="TIGR00641">
    <property type="entry name" value="acid_CoA_mut_N"/>
    <property type="match status" value="1"/>
</dbReference>
<dbReference type="RefSeq" id="WP_317561836.1">
    <property type="nucleotide sequence ID" value="NZ_JAWLIP010000007.1"/>
</dbReference>
<dbReference type="PROSITE" id="PS51332">
    <property type="entry name" value="B12_BINDING"/>
    <property type="match status" value="1"/>
</dbReference>
<comment type="cofactor">
    <cofactor evidence="1">
        <name>adenosylcob(III)alamin</name>
        <dbReference type="ChEBI" id="CHEBI:18408"/>
    </cofactor>
</comment>